<comment type="caution">
    <text evidence="1">The sequence shown here is derived from an EMBL/GenBank/DDBJ whole genome shotgun (WGS) entry which is preliminary data.</text>
</comment>
<sequence length="111" mass="12333">MTSILINLDEPVFSPVINMSLMQMIRDGNFQWPNGATCVTQESDGELLWWSAPVNEVKAAMKVAKPGVGLIPLIGLGAQINSDYYEIDEQAFVARDWQSEVVTLEQFVSID</sequence>
<evidence type="ECO:0000313" key="1">
    <source>
        <dbReference type="EMBL" id="MCA2018863.1"/>
    </source>
</evidence>
<proteinExistence type="predicted"/>
<gene>
    <name evidence="1" type="ORF">LDJ79_22310</name>
</gene>
<organism evidence="1 2">
    <name type="scientific">Vibrio tritonius</name>
    <dbReference type="NCBI Taxonomy" id="1435069"/>
    <lineage>
        <taxon>Bacteria</taxon>
        <taxon>Pseudomonadati</taxon>
        <taxon>Pseudomonadota</taxon>
        <taxon>Gammaproteobacteria</taxon>
        <taxon>Vibrionales</taxon>
        <taxon>Vibrionaceae</taxon>
        <taxon>Vibrio</taxon>
    </lineage>
</organism>
<evidence type="ECO:0000313" key="2">
    <source>
        <dbReference type="Proteomes" id="UP001199044"/>
    </source>
</evidence>
<name>A0ABS7YT51_9VIBR</name>
<keyword evidence="2" id="KW-1185">Reference proteome</keyword>
<accession>A0ABS7YT51</accession>
<protein>
    <submittedName>
        <fullName evidence="1">Uncharacterized protein</fullName>
    </submittedName>
</protein>
<dbReference type="RefSeq" id="WP_225252156.1">
    <property type="nucleotide sequence ID" value="NZ_JAIWIU010000206.1"/>
</dbReference>
<reference evidence="2" key="1">
    <citation type="submission" date="2023-07" db="EMBL/GenBank/DDBJ databases">
        <title>Molecular identification of indigenous halophilic bacteria isolated from red sea cost, biodegradation of synthetic dyes and assessment of degraded metabolite toxicity.</title>
        <authorList>
            <person name="Chaieb K."/>
            <person name="Altayb H.N."/>
        </authorList>
    </citation>
    <scope>NUCLEOTIDE SEQUENCE [LARGE SCALE GENOMIC DNA]</scope>
    <source>
        <strain evidence="2">K20</strain>
    </source>
</reference>
<dbReference type="EMBL" id="JAIWIU010000206">
    <property type="protein sequence ID" value="MCA2018863.1"/>
    <property type="molecule type" value="Genomic_DNA"/>
</dbReference>
<dbReference type="Proteomes" id="UP001199044">
    <property type="component" value="Unassembled WGS sequence"/>
</dbReference>